<dbReference type="GO" id="GO:0090090">
    <property type="term" value="P:negative regulation of canonical Wnt signaling pathway"/>
    <property type="evidence" value="ECO:0007669"/>
    <property type="project" value="UniProtKB-ARBA"/>
</dbReference>
<feature type="disulfide bond" evidence="10">
    <location>
        <begin position="31"/>
        <end position="77"/>
    </location>
</feature>
<dbReference type="PANTHER" id="PTHR11309:SF7">
    <property type="entry name" value="SECRETED FRIZZLED-RELATED PROTEIN 4"/>
    <property type="match status" value="1"/>
</dbReference>
<evidence type="ECO:0000256" key="3">
    <source>
        <dbReference type="ARBA" id="ARBA00022473"/>
    </source>
</evidence>
<evidence type="ECO:0000256" key="4">
    <source>
        <dbReference type="ARBA" id="ARBA00022525"/>
    </source>
</evidence>
<dbReference type="GO" id="GO:0030154">
    <property type="term" value="P:cell differentiation"/>
    <property type="evidence" value="ECO:0007669"/>
    <property type="project" value="UniProtKB-KW"/>
</dbReference>
<organism evidence="13 14">
    <name type="scientific">Anguilla anguilla</name>
    <name type="common">European freshwater eel</name>
    <name type="synonym">Muraena anguilla</name>
    <dbReference type="NCBI Taxonomy" id="7936"/>
    <lineage>
        <taxon>Eukaryota</taxon>
        <taxon>Metazoa</taxon>
        <taxon>Chordata</taxon>
        <taxon>Craniata</taxon>
        <taxon>Vertebrata</taxon>
        <taxon>Euteleostomi</taxon>
        <taxon>Actinopterygii</taxon>
        <taxon>Neopterygii</taxon>
        <taxon>Teleostei</taxon>
        <taxon>Anguilliformes</taxon>
        <taxon>Anguillidae</taxon>
        <taxon>Anguilla</taxon>
    </lineage>
</organism>
<dbReference type="GO" id="GO:0005615">
    <property type="term" value="C:extracellular space"/>
    <property type="evidence" value="ECO:0007669"/>
    <property type="project" value="TreeGrafter"/>
</dbReference>
<keyword evidence="3" id="KW-0217">Developmental protein</keyword>
<protein>
    <recommendedName>
        <fullName evidence="12">FZ domain-containing protein</fullName>
    </recommendedName>
</protein>
<feature type="disulfide bond" evidence="10">
    <location>
        <begin position="23"/>
        <end position="84"/>
    </location>
</feature>
<evidence type="ECO:0000256" key="7">
    <source>
        <dbReference type="ARBA" id="ARBA00022782"/>
    </source>
</evidence>
<proteinExistence type="inferred from homology"/>
<feature type="non-terminal residue" evidence="13">
    <location>
        <position position="201"/>
    </location>
</feature>
<dbReference type="PROSITE" id="PS50038">
    <property type="entry name" value="FZ"/>
    <property type="match status" value="1"/>
</dbReference>
<evidence type="ECO:0000259" key="12">
    <source>
        <dbReference type="PROSITE" id="PS50038"/>
    </source>
</evidence>
<dbReference type="InterPro" id="IPR020067">
    <property type="entry name" value="Frizzled_dom"/>
</dbReference>
<keyword evidence="9" id="KW-0325">Glycoprotein</keyword>
<gene>
    <name evidence="13" type="ORF">ANANG_G00174050</name>
</gene>
<dbReference type="SMART" id="SM00063">
    <property type="entry name" value="FRI"/>
    <property type="match status" value="1"/>
</dbReference>
<feature type="disulfide bond" evidence="10">
    <location>
        <begin position="100"/>
        <end position="124"/>
    </location>
</feature>
<dbReference type="AlphaFoldDB" id="A0A9D3RWN3"/>
<keyword evidence="6 11" id="KW-0732">Signal</keyword>
<evidence type="ECO:0000313" key="14">
    <source>
        <dbReference type="Proteomes" id="UP001044222"/>
    </source>
</evidence>
<keyword evidence="4" id="KW-0964">Secreted</keyword>
<reference evidence="13" key="1">
    <citation type="submission" date="2021-01" db="EMBL/GenBank/DDBJ databases">
        <title>A chromosome-scale assembly of European eel, Anguilla anguilla.</title>
        <authorList>
            <person name="Henkel C."/>
            <person name="Jong-Raadsen S.A."/>
            <person name="Dufour S."/>
            <person name="Weltzien F.-A."/>
            <person name="Palstra A.P."/>
            <person name="Pelster B."/>
            <person name="Spaink H.P."/>
            <person name="Van Den Thillart G.E."/>
            <person name="Jansen H."/>
            <person name="Zahm M."/>
            <person name="Klopp C."/>
            <person name="Cedric C."/>
            <person name="Louis A."/>
            <person name="Berthelot C."/>
            <person name="Parey E."/>
            <person name="Roest Crollius H."/>
            <person name="Montfort J."/>
            <person name="Robinson-Rechavi M."/>
            <person name="Bucao C."/>
            <person name="Bouchez O."/>
            <person name="Gislard M."/>
            <person name="Lluch J."/>
            <person name="Milhes M."/>
            <person name="Lampietro C."/>
            <person name="Lopez Roques C."/>
            <person name="Donnadieu C."/>
            <person name="Braasch I."/>
            <person name="Desvignes T."/>
            <person name="Postlethwait J."/>
            <person name="Bobe J."/>
            <person name="Guiguen Y."/>
            <person name="Dirks R."/>
        </authorList>
    </citation>
    <scope>NUCLEOTIDE SEQUENCE</scope>
    <source>
        <strain evidence="13">Tag_6206</strain>
        <tissue evidence="13">Liver</tissue>
    </source>
</reference>
<feature type="domain" description="FZ" evidence="12">
    <location>
        <begin position="18"/>
        <end position="138"/>
    </location>
</feature>
<dbReference type="PANTHER" id="PTHR11309">
    <property type="entry name" value="FRIZZLED"/>
    <property type="match status" value="1"/>
</dbReference>
<evidence type="ECO:0000256" key="10">
    <source>
        <dbReference type="PROSITE-ProRule" id="PRU00090"/>
    </source>
</evidence>
<evidence type="ECO:0000256" key="11">
    <source>
        <dbReference type="SAM" id="SignalP"/>
    </source>
</evidence>
<keyword evidence="14" id="KW-1185">Reference proteome</keyword>
<dbReference type="EMBL" id="JAFIRN010000009">
    <property type="protein sequence ID" value="KAG5842097.1"/>
    <property type="molecule type" value="Genomic_DNA"/>
</dbReference>
<dbReference type="GO" id="GO:0035567">
    <property type="term" value="P:non-canonical Wnt signaling pathway"/>
    <property type="evidence" value="ECO:0007669"/>
    <property type="project" value="TreeGrafter"/>
</dbReference>
<dbReference type="GO" id="GO:0005737">
    <property type="term" value="C:cytoplasm"/>
    <property type="evidence" value="ECO:0007669"/>
    <property type="project" value="TreeGrafter"/>
</dbReference>
<evidence type="ECO:0000256" key="8">
    <source>
        <dbReference type="ARBA" id="ARBA00023157"/>
    </source>
</evidence>
<dbReference type="InterPro" id="IPR036790">
    <property type="entry name" value="Frizzled_dom_sf"/>
</dbReference>
<dbReference type="Proteomes" id="UP001044222">
    <property type="component" value="Chromosome 9"/>
</dbReference>
<keyword evidence="5" id="KW-0879">Wnt signaling pathway</keyword>
<accession>A0A9D3RWN3</accession>
<evidence type="ECO:0000256" key="9">
    <source>
        <dbReference type="ARBA" id="ARBA00023180"/>
    </source>
</evidence>
<dbReference type="GO" id="GO:0060070">
    <property type="term" value="P:canonical Wnt signaling pathway"/>
    <property type="evidence" value="ECO:0007669"/>
    <property type="project" value="TreeGrafter"/>
</dbReference>
<evidence type="ECO:0000256" key="1">
    <source>
        <dbReference type="ARBA" id="ARBA00004613"/>
    </source>
</evidence>
<comment type="similarity">
    <text evidence="2">Belongs to the secreted frizzled-related protein (sFRP) family.</text>
</comment>
<keyword evidence="7" id="KW-0221">Differentiation</keyword>
<evidence type="ECO:0000256" key="5">
    <source>
        <dbReference type="ARBA" id="ARBA00022687"/>
    </source>
</evidence>
<comment type="caution">
    <text evidence="10">Lacks conserved residue(s) required for the propagation of feature annotation.</text>
</comment>
<keyword evidence="8 10" id="KW-1015">Disulfide bond</keyword>
<dbReference type="FunFam" id="1.10.2000.10:FF:000005">
    <property type="entry name" value="secreted frizzled-related protein 4"/>
    <property type="match status" value="1"/>
</dbReference>
<name>A0A9D3RWN3_ANGAN</name>
<dbReference type="Pfam" id="PF01392">
    <property type="entry name" value="Fz"/>
    <property type="match status" value="1"/>
</dbReference>
<comment type="caution">
    <text evidence="13">The sequence shown here is derived from an EMBL/GenBank/DDBJ whole genome shotgun (WGS) entry which is preliminary data.</text>
</comment>
<dbReference type="SUPFAM" id="SSF63501">
    <property type="entry name" value="Frizzled cysteine-rich domain"/>
    <property type="match status" value="1"/>
</dbReference>
<evidence type="ECO:0000313" key="13">
    <source>
        <dbReference type="EMBL" id="KAG5842097.1"/>
    </source>
</evidence>
<feature type="chain" id="PRO_5038447595" description="FZ domain-containing protein" evidence="11">
    <location>
        <begin position="21"/>
        <end position="201"/>
    </location>
</feature>
<sequence length="201" mass="23217">MLRVATAILCFLVGGVVVHSAPCEPVHIHMCRTMPWNMTRMPNHLYHSTQQNAILAIEQYEELVDINCSEVLRFFLCAMYAPICAFDFLHDPIKPCKSVCQRARDGCEPIMRRYNHSWPEIFACEELPVYDRGVCISPEAMVTEFAEDVKVVDASLDVMPNEPQALDCKTWNSDRCRCRKMKPTLTTYMEMKYDYGMYPNT</sequence>
<evidence type="ECO:0000256" key="6">
    <source>
        <dbReference type="ARBA" id="ARBA00022729"/>
    </source>
</evidence>
<dbReference type="Gene3D" id="1.10.2000.10">
    <property type="entry name" value="Frizzled cysteine-rich domain"/>
    <property type="match status" value="1"/>
</dbReference>
<comment type="subcellular location">
    <subcellularLocation>
        <location evidence="1">Secreted</location>
    </subcellularLocation>
</comment>
<evidence type="ECO:0000256" key="2">
    <source>
        <dbReference type="ARBA" id="ARBA00010054"/>
    </source>
</evidence>
<dbReference type="GO" id="GO:0017147">
    <property type="term" value="F:Wnt-protein binding"/>
    <property type="evidence" value="ECO:0007669"/>
    <property type="project" value="TreeGrafter"/>
</dbReference>
<feature type="signal peptide" evidence="11">
    <location>
        <begin position="1"/>
        <end position="20"/>
    </location>
</feature>
<dbReference type="InterPro" id="IPR015526">
    <property type="entry name" value="Frizzled/SFRP"/>
</dbReference>